<evidence type="ECO:0000313" key="1">
    <source>
        <dbReference type="EMBL" id="VWX38374.1"/>
    </source>
</evidence>
<keyword evidence="2" id="KW-1185">Reference proteome</keyword>
<dbReference type="Gene3D" id="1.10.10.10">
    <property type="entry name" value="Winged helix-like DNA-binding domain superfamily/Winged helix DNA-binding domain"/>
    <property type="match status" value="1"/>
</dbReference>
<dbReference type="GO" id="GO:0003700">
    <property type="term" value="F:DNA-binding transcription factor activity"/>
    <property type="evidence" value="ECO:0007669"/>
    <property type="project" value="TreeGrafter"/>
</dbReference>
<dbReference type="EMBL" id="CABWKQ010000032">
    <property type="protein sequence ID" value="VWX38374.1"/>
    <property type="molecule type" value="Genomic_DNA"/>
</dbReference>
<organism evidence="1 2">
    <name type="scientific">Exiguobacterium oxidotolerans</name>
    <dbReference type="NCBI Taxonomy" id="223958"/>
    <lineage>
        <taxon>Bacteria</taxon>
        <taxon>Bacillati</taxon>
        <taxon>Bacillota</taxon>
        <taxon>Bacilli</taxon>
        <taxon>Bacillales</taxon>
        <taxon>Bacillales Family XII. Incertae Sedis</taxon>
        <taxon>Exiguobacterium</taxon>
    </lineage>
</organism>
<gene>
    <name evidence="1" type="primary">ywgB</name>
    <name evidence="1" type="ORF">EXIGUO9Y_380133</name>
</gene>
<sequence>MQMKTGVEQSVYAMLLLTFLPEKGLLPGEFISQQLGASPTYFQKLLRKLVSSDLLLSVPGVKGGFRLNQPSDRIRIFDVYEAIEGKQSLYASSGVFEDLMGIKEQNVRLLSNLMTEAEDAWQSTLKRETIGSLRQEIDRNCPPDHLTTLKTLIEQQMIRN</sequence>
<dbReference type="RefSeq" id="WP_159174023.1">
    <property type="nucleotide sequence ID" value="NZ_LR732312.1"/>
</dbReference>
<evidence type="ECO:0000313" key="2">
    <source>
        <dbReference type="Proteomes" id="UP000439752"/>
    </source>
</evidence>
<dbReference type="AlphaFoldDB" id="A0A653IGI1"/>
<dbReference type="SUPFAM" id="SSF46785">
    <property type="entry name" value="Winged helix' DNA-binding domain"/>
    <property type="match status" value="1"/>
</dbReference>
<proteinExistence type="predicted"/>
<dbReference type="InterPro" id="IPR036388">
    <property type="entry name" value="WH-like_DNA-bd_sf"/>
</dbReference>
<dbReference type="NCBIfam" id="TIGR00738">
    <property type="entry name" value="rrf2_super"/>
    <property type="match status" value="1"/>
</dbReference>
<dbReference type="PROSITE" id="PS51197">
    <property type="entry name" value="HTH_RRF2_2"/>
    <property type="match status" value="1"/>
</dbReference>
<protein>
    <submittedName>
        <fullName evidence="1">Putative HTH-type transcriptional regulator YwgB</fullName>
    </submittedName>
</protein>
<name>A0A653IGI1_9BACL</name>
<accession>A0A653IGI1</accession>
<dbReference type="Proteomes" id="UP000439752">
    <property type="component" value="Unassembled WGS sequence"/>
</dbReference>
<dbReference type="InterPro" id="IPR000944">
    <property type="entry name" value="Tscrpt_reg_Rrf2"/>
</dbReference>
<dbReference type="PANTHER" id="PTHR33221">
    <property type="entry name" value="WINGED HELIX-TURN-HELIX TRANSCRIPTIONAL REGULATOR, RRF2 FAMILY"/>
    <property type="match status" value="1"/>
</dbReference>
<dbReference type="PANTHER" id="PTHR33221:SF15">
    <property type="entry name" value="HTH-TYPE TRANSCRIPTIONAL REGULATOR YWGB-RELATED"/>
    <property type="match status" value="1"/>
</dbReference>
<dbReference type="GO" id="GO:0005829">
    <property type="term" value="C:cytosol"/>
    <property type="evidence" value="ECO:0007669"/>
    <property type="project" value="TreeGrafter"/>
</dbReference>
<dbReference type="Pfam" id="PF02082">
    <property type="entry name" value="Rrf2"/>
    <property type="match status" value="1"/>
</dbReference>
<reference evidence="1 2" key="1">
    <citation type="submission" date="2019-10" db="EMBL/GenBank/DDBJ databases">
        <authorList>
            <person name="Karimi E."/>
        </authorList>
    </citation>
    <scope>NUCLEOTIDE SEQUENCE [LARGE SCALE GENOMIC DNA]</scope>
    <source>
        <strain evidence="1">Exiguobacterium sp. 9Y</strain>
    </source>
</reference>
<dbReference type="InterPro" id="IPR036390">
    <property type="entry name" value="WH_DNA-bd_sf"/>
</dbReference>